<reference evidence="2" key="1">
    <citation type="journal article" date="2018" name="PLoS Negl. Trop. Dis.">
        <title>An insight into the salivary gland and fat body transcriptome of Panstrongylus lignarius (Hemiptera: Heteroptera), the main vector of Chagas disease in Peru.</title>
        <authorList>
            <person name="Nevoa J.C."/>
            <person name="Mendes M.T."/>
            <person name="da Silva M.V."/>
            <person name="Soares S.C."/>
            <person name="Oliveira C.J.F."/>
            <person name="Ribeiro J.M.C."/>
        </authorList>
    </citation>
    <scope>NUCLEOTIDE SEQUENCE</scope>
</reference>
<dbReference type="PANTHER" id="PTHR11008:SF13">
    <property type="entry name" value="FI04421P"/>
    <property type="match status" value="1"/>
</dbReference>
<proteinExistence type="predicted"/>
<dbReference type="InterPro" id="IPR020234">
    <property type="entry name" value="Mite_allergen_group-7"/>
</dbReference>
<sequence>MHRVLYYYILCYVVLVTATNIHNEEMIDAKVDSISNQVREIIEHYKQVEPVGLPGAPIPDPLPIPDLKHSRPIATLILKNATMNGLSKFKVEQLYSNLASMQVEVALKYTKLEVLGNYTLSTWVTRSAGGFNVTLTQVYLEGVASLEVARQGNLEATDIILDISVKDIALDFKNLGFLGAVFQGMINTVGTFVFDSIKPFILSEVNTNMRNDINKGLRTLKQTFPNSMPPIDLALAAARKLVREYGYDPYRIEDYKYNPGIISVELSNVFVSGLASFYRLGNLTISVSNNSLLLGVHLSTRRLHGSCSWELSLGGFLSNYGSASFSVEYLEVKTKINQSLNVRHSPNLNELQLSLGNIQLRMNGLGTLDYILELLSNVVPNLLRYQEELILQSCLMLTTPCKQ</sequence>
<feature type="chain" id="PRO_5012420403" evidence="1">
    <location>
        <begin position="19"/>
        <end position="403"/>
    </location>
</feature>
<dbReference type="PANTHER" id="PTHR11008">
    <property type="entry name" value="PROTEIN TAKEOUT-LIKE PROTEIN"/>
    <property type="match status" value="1"/>
</dbReference>
<feature type="signal peptide" evidence="1">
    <location>
        <begin position="1"/>
        <end position="18"/>
    </location>
</feature>
<dbReference type="Pfam" id="PF16984">
    <property type="entry name" value="Grp7_allergen"/>
    <property type="match status" value="1"/>
</dbReference>
<dbReference type="EMBL" id="GFTR01005911">
    <property type="protein sequence ID" value="JAW10515.1"/>
    <property type="molecule type" value="Transcribed_RNA"/>
</dbReference>
<protein>
    <submittedName>
        <fullName evidence="2">Putative hemolymph juvenile hormone binding protein</fullName>
    </submittedName>
</protein>
<dbReference type="InterPro" id="IPR010562">
    <property type="entry name" value="Haemolymph_juvenile_hormone-bd"/>
</dbReference>
<evidence type="ECO:0000256" key="1">
    <source>
        <dbReference type="SAM" id="SignalP"/>
    </source>
</evidence>
<dbReference type="InterPro" id="IPR038602">
    <property type="entry name" value="Mite_allergen_7_sf"/>
</dbReference>
<dbReference type="Gene3D" id="3.15.10.30">
    <property type="entry name" value="Haemolymph juvenile hormone binding protein"/>
    <property type="match status" value="1"/>
</dbReference>
<organism evidence="2">
    <name type="scientific">Panstrongylus lignarius</name>
    <dbReference type="NCBI Taxonomy" id="156445"/>
    <lineage>
        <taxon>Eukaryota</taxon>
        <taxon>Metazoa</taxon>
        <taxon>Ecdysozoa</taxon>
        <taxon>Arthropoda</taxon>
        <taxon>Hexapoda</taxon>
        <taxon>Insecta</taxon>
        <taxon>Pterygota</taxon>
        <taxon>Neoptera</taxon>
        <taxon>Paraneoptera</taxon>
        <taxon>Hemiptera</taxon>
        <taxon>Heteroptera</taxon>
        <taxon>Panheteroptera</taxon>
        <taxon>Cimicomorpha</taxon>
        <taxon>Reduviidae</taxon>
        <taxon>Triatominae</taxon>
        <taxon>Panstrongylus</taxon>
    </lineage>
</organism>
<dbReference type="InterPro" id="IPR038606">
    <property type="entry name" value="To_sf"/>
</dbReference>
<dbReference type="SMART" id="SM00700">
    <property type="entry name" value="JHBP"/>
    <property type="match status" value="1"/>
</dbReference>
<evidence type="ECO:0000313" key="2">
    <source>
        <dbReference type="EMBL" id="JAW10515.1"/>
    </source>
</evidence>
<name>A0A224XDJ0_9HEMI</name>
<accession>A0A224XDJ0</accession>
<dbReference type="Gene3D" id="3.15.10.50">
    <property type="match status" value="1"/>
</dbReference>
<keyword evidence="1" id="KW-0732">Signal</keyword>
<dbReference type="AlphaFoldDB" id="A0A224XDJ0"/>
<dbReference type="Pfam" id="PF06585">
    <property type="entry name" value="JHBP"/>
    <property type="match status" value="1"/>
</dbReference>